<dbReference type="InterPro" id="IPR006674">
    <property type="entry name" value="HD_domain"/>
</dbReference>
<dbReference type="OrthoDB" id="9802385at2"/>
<evidence type="ECO:0000256" key="4">
    <source>
        <dbReference type="ARBA" id="ARBA00023211"/>
    </source>
</evidence>
<dbReference type="GO" id="GO:0046872">
    <property type="term" value="F:metal ion binding"/>
    <property type="evidence" value="ECO:0007669"/>
    <property type="project" value="UniProtKB-KW"/>
</dbReference>
<gene>
    <name evidence="6" type="ORF">EV700_1145</name>
</gene>
<dbReference type="PANTHER" id="PTHR46246">
    <property type="entry name" value="GUANOSINE-3',5'-BIS(DIPHOSPHATE) 3'-PYROPHOSPHOHYDROLASE MESH1"/>
    <property type="match status" value="1"/>
</dbReference>
<dbReference type="Pfam" id="PF13328">
    <property type="entry name" value="HD_4"/>
    <property type="match status" value="1"/>
</dbReference>
<dbReference type="Gene3D" id="1.10.3210.10">
    <property type="entry name" value="Hypothetical protein af1432"/>
    <property type="match status" value="1"/>
</dbReference>
<dbReference type="InterPro" id="IPR052194">
    <property type="entry name" value="MESH1"/>
</dbReference>
<proteinExistence type="predicted"/>
<name>A0A4Q7Z9M1_9GAMM</name>
<evidence type="ECO:0000256" key="1">
    <source>
        <dbReference type="ARBA" id="ARBA00001936"/>
    </source>
</evidence>
<sequence>MSHFDLTTGLILKAAAFAAEKHRDQRRKDPEASPYINHPIALANLLASQGVTEAEVLCAALLHDTIEDTETTVAELEAHFGERIAAIVLEVTDDKHLPKAERKQQQIDHAPHVSPQAKLVKLADKICNLRDILHSPPAGWPLQRQQEYFEWAAKVIAGVRGTHAGLEALFDEVYARRRELRACPLS</sequence>
<reference evidence="6 7" key="1">
    <citation type="submission" date="2019-02" db="EMBL/GenBank/DDBJ databases">
        <title>Genomic Encyclopedia of Type Strains, Phase IV (KMG-IV): sequencing the most valuable type-strain genomes for metagenomic binning, comparative biology and taxonomic classification.</title>
        <authorList>
            <person name="Goeker M."/>
        </authorList>
    </citation>
    <scope>NUCLEOTIDE SEQUENCE [LARGE SCALE GENOMIC DNA]</scope>
    <source>
        <strain evidence="6 7">DSM 105135</strain>
    </source>
</reference>
<evidence type="ECO:0000313" key="7">
    <source>
        <dbReference type="Proteomes" id="UP000292423"/>
    </source>
</evidence>
<keyword evidence="3 6" id="KW-0378">Hydrolase</keyword>
<dbReference type="RefSeq" id="WP_130411659.1">
    <property type="nucleotide sequence ID" value="NZ_SHKX01000011.1"/>
</dbReference>
<comment type="cofactor">
    <cofactor evidence="1">
        <name>Mn(2+)</name>
        <dbReference type="ChEBI" id="CHEBI:29035"/>
    </cofactor>
</comment>
<organism evidence="6 7">
    <name type="scientific">Fluviicoccus keumensis</name>
    <dbReference type="NCBI Taxonomy" id="1435465"/>
    <lineage>
        <taxon>Bacteria</taxon>
        <taxon>Pseudomonadati</taxon>
        <taxon>Pseudomonadota</taxon>
        <taxon>Gammaproteobacteria</taxon>
        <taxon>Moraxellales</taxon>
        <taxon>Moraxellaceae</taxon>
        <taxon>Fluviicoccus</taxon>
    </lineage>
</organism>
<keyword evidence="4" id="KW-0464">Manganese</keyword>
<dbReference type="SMART" id="SM00471">
    <property type="entry name" value="HDc"/>
    <property type="match status" value="1"/>
</dbReference>
<dbReference type="EMBL" id="SHKX01000011">
    <property type="protein sequence ID" value="RZU46764.1"/>
    <property type="molecule type" value="Genomic_DNA"/>
</dbReference>
<evidence type="ECO:0000256" key="2">
    <source>
        <dbReference type="ARBA" id="ARBA00022723"/>
    </source>
</evidence>
<dbReference type="FunFam" id="1.10.3210.10:FF:000012">
    <property type="entry name" value="HD domain containing 3"/>
    <property type="match status" value="1"/>
</dbReference>
<comment type="caution">
    <text evidence="6">The sequence shown here is derived from an EMBL/GenBank/DDBJ whole genome shotgun (WGS) entry which is preliminary data.</text>
</comment>
<feature type="domain" description="HD" evidence="5">
    <location>
        <begin position="35"/>
        <end position="129"/>
    </location>
</feature>
<accession>A0A4Q7Z9M1</accession>
<keyword evidence="7" id="KW-1185">Reference proteome</keyword>
<evidence type="ECO:0000313" key="6">
    <source>
        <dbReference type="EMBL" id="RZU46764.1"/>
    </source>
</evidence>
<dbReference type="GO" id="GO:0008893">
    <property type="term" value="F:guanosine-3',5'-bis(diphosphate) 3'-diphosphatase activity"/>
    <property type="evidence" value="ECO:0007669"/>
    <property type="project" value="TreeGrafter"/>
</dbReference>
<dbReference type="InterPro" id="IPR003607">
    <property type="entry name" value="HD/PDEase_dom"/>
</dbReference>
<evidence type="ECO:0000259" key="5">
    <source>
        <dbReference type="PROSITE" id="PS51831"/>
    </source>
</evidence>
<dbReference type="SUPFAM" id="SSF109604">
    <property type="entry name" value="HD-domain/PDEase-like"/>
    <property type="match status" value="1"/>
</dbReference>
<dbReference type="PANTHER" id="PTHR46246:SF1">
    <property type="entry name" value="GUANOSINE-3',5'-BIS(DIPHOSPHATE) 3'-PYROPHOSPHOHYDROLASE MESH1"/>
    <property type="match status" value="1"/>
</dbReference>
<evidence type="ECO:0000256" key="3">
    <source>
        <dbReference type="ARBA" id="ARBA00022801"/>
    </source>
</evidence>
<dbReference type="PROSITE" id="PS51831">
    <property type="entry name" value="HD"/>
    <property type="match status" value="1"/>
</dbReference>
<dbReference type="Proteomes" id="UP000292423">
    <property type="component" value="Unassembled WGS sequence"/>
</dbReference>
<protein>
    <submittedName>
        <fullName evidence="6">Metal dependent phosphohydrolase</fullName>
    </submittedName>
</protein>
<dbReference type="AlphaFoldDB" id="A0A4Q7Z9M1"/>
<keyword evidence="2" id="KW-0479">Metal-binding</keyword>